<keyword evidence="2" id="KW-1185">Reference proteome</keyword>
<protein>
    <recommendedName>
        <fullName evidence="3">IstB-like ATP binding protein</fullName>
    </recommendedName>
</protein>
<evidence type="ECO:0008006" key="3">
    <source>
        <dbReference type="Google" id="ProtNLM"/>
    </source>
</evidence>
<accession>A0ABW9KNI4</accession>
<name>A0ABW9KNI4_9BACT</name>
<evidence type="ECO:0000313" key="2">
    <source>
        <dbReference type="Proteomes" id="UP001634747"/>
    </source>
</evidence>
<dbReference type="EMBL" id="JBJYXY010000001">
    <property type="protein sequence ID" value="MFN2977356.1"/>
    <property type="molecule type" value="Genomic_DNA"/>
</dbReference>
<dbReference type="RefSeq" id="WP_263414477.1">
    <property type="nucleotide sequence ID" value="NZ_BAABBH010000001.1"/>
</dbReference>
<organism evidence="1 2">
    <name type="scientific">Terriglobus aquaticus</name>
    <dbReference type="NCBI Taxonomy" id="940139"/>
    <lineage>
        <taxon>Bacteria</taxon>
        <taxon>Pseudomonadati</taxon>
        <taxon>Acidobacteriota</taxon>
        <taxon>Terriglobia</taxon>
        <taxon>Terriglobales</taxon>
        <taxon>Acidobacteriaceae</taxon>
        <taxon>Terriglobus</taxon>
    </lineage>
</organism>
<sequence length="69" mass="7194">MQALHDGQCGLCSHFGENHAKNDALVSIISSKQADVVLLDECGHPKHSSLHLKVTPISGCDGFVPAASA</sequence>
<reference evidence="1 2" key="1">
    <citation type="submission" date="2024-12" db="EMBL/GenBank/DDBJ databases">
        <authorList>
            <person name="Lee Y."/>
        </authorList>
    </citation>
    <scope>NUCLEOTIDE SEQUENCE [LARGE SCALE GENOMIC DNA]</scope>
    <source>
        <strain evidence="1 2">03SUJ4</strain>
    </source>
</reference>
<dbReference type="Proteomes" id="UP001634747">
    <property type="component" value="Unassembled WGS sequence"/>
</dbReference>
<proteinExistence type="predicted"/>
<evidence type="ECO:0000313" key="1">
    <source>
        <dbReference type="EMBL" id="MFN2977356.1"/>
    </source>
</evidence>
<comment type="caution">
    <text evidence="1">The sequence shown here is derived from an EMBL/GenBank/DDBJ whole genome shotgun (WGS) entry which is preliminary data.</text>
</comment>
<gene>
    <name evidence="1" type="ORF">ACK2TP_16415</name>
</gene>